<feature type="signal peptide" evidence="12">
    <location>
        <begin position="1"/>
        <end position="30"/>
    </location>
</feature>
<feature type="chain" id="PRO_5015150290" evidence="12">
    <location>
        <begin position="31"/>
        <end position="1012"/>
    </location>
</feature>
<evidence type="ECO:0000256" key="10">
    <source>
        <dbReference type="RuleBase" id="RU003355"/>
    </source>
</evidence>
<evidence type="ECO:0000256" key="1">
    <source>
        <dbReference type="ARBA" id="ARBA00011073"/>
    </source>
</evidence>
<evidence type="ECO:0000256" key="6">
    <source>
        <dbReference type="ARBA" id="ARBA00022801"/>
    </source>
</evidence>
<feature type="active site" description="Charge relay system" evidence="8 9">
    <location>
        <position position="211"/>
    </location>
</feature>
<evidence type="ECO:0000256" key="9">
    <source>
        <dbReference type="PROSITE-ProRule" id="PRU01240"/>
    </source>
</evidence>
<dbReference type="OrthoDB" id="9798386at2"/>
<feature type="domain" description="PA" evidence="14">
    <location>
        <begin position="433"/>
        <end position="520"/>
    </location>
</feature>
<evidence type="ECO:0000256" key="2">
    <source>
        <dbReference type="ARBA" id="ARBA00022512"/>
    </source>
</evidence>
<feature type="compositionally biased region" description="Polar residues" evidence="11">
    <location>
        <begin position="548"/>
        <end position="558"/>
    </location>
</feature>
<accession>A0A2P8H383</accession>
<sequence length="1012" mass="108709">MGKVERNKLLSCLLPLVLVLSLLSPFSVSAEEPKGSNELQAAIEEQMKLAAKGPRLHQDLKDLRGDKKVAVIVHLAKKPVALEEGIRASKGQSLSEKQETSIKAQVEAQQTEVRAELKANNISYEETYSYTTVLNGFSATVKAADLRKMLEVPGVQFIEPDHEVKALADGGQPEAVQEAAAGADPIPSLLGVDKLWNEGFQGEGVKVAVLDTGIDPDHPEFKGVYKGGKNFVKFSAMYTKPRPDDDPSETKPSERPSNLPEFNEWGIPYTTYHGTHVSGTIAAIGANSFGFKGIAPKVELYAYRVMGAYGTGQVSWVLAGIEEAAEQDMDVLNLSLGFYNTSESESMAYAVNNATLAGTTSVLAAGNFGPYRTSVGAPATSRLGIAVGNTTLPEERHSATVNAAIGAYKLTRPANLIATTFNEDPAEQLTGEYELVSVPEAGQARDYEGIDVKGKVAVVAHGRILTEEKIRIAKAQGAVAVLLHSVRRGEGAPGPSGIFVGDSFDFIPAFDLNQADGEALRAQLKDNKGTTTFNAFKTSKTPGDEVHFTSSRGPSTPNFDIKPDVVAPGTRVLSTKPMYKSDRPDVDYRNAYTRDSGTSMAAPHVAGIAALLKQAHPDWTPFDIKVALSNTAKKLDKEKFDVFSQGAGRVQAHLAAYPEALAYGEDQAVQNQTGTLVDNPKGTVTFGNLSLKEKNLSVTKKILVKDITGKGGDYKATVEVTKTFGDAKVTIDKPAFTLSGQQELVVTLKASKNPEQLFEAEVLGYIHITKGNVQLSLPFAANLSGIPVVELQNFTLSETDLSPNGDGVKDTGTLDFILTGDLVRYDIALFNIGATVGEGVPSYEEMGYLMEGTELKKGKHSLPIDGQYHPWNGDPKKRIPDGVYAIQFNGEAKPDVQFPYVYGTAMPFFVKTIKPAITGSVSNGTATGTVTDRYLEYNKSLKLYGLDYDLNDKLHATYIITQNGQAGEPVPFNIEQDGSFSVPVAMDDAIETITIAVTDAAGNKGEAVIYQK</sequence>
<keyword evidence="3" id="KW-0964">Secreted</keyword>
<feature type="region of interest" description="Disordered" evidence="11">
    <location>
        <begin position="238"/>
        <end position="261"/>
    </location>
</feature>
<comment type="caution">
    <text evidence="16">The sequence shown here is derived from an EMBL/GenBank/DDBJ whole genome shotgun (WGS) entry which is preliminary data.</text>
</comment>
<evidence type="ECO:0000256" key="3">
    <source>
        <dbReference type="ARBA" id="ARBA00022525"/>
    </source>
</evidence>
<dbReference type="InterPro" id="IPR023828">
    <property type="entry name" value="Peptidase_S8_Ser-AS"/>
</dbReference>
<dbReference type="PANTHER" id="PTHR43806">
    <property type="entry name" value="PEPTIDASE S8"/>
    <property type="match status" value="1"/>
</dbReference>
<keyword evidence="4 9" id="KW-0645">Protease</keyword>
<proteinExistence type="inferred from homology"/>
<dbReference type="GO" id="GO:0006508">
    <property type="term" value="P:proteolysis"/>
    <property type="evidence" value="ECO:0007669"/>
    <property type="project" value="UniProtKB-KW"/>
</dbReference>
<dbReference type="InterPro" id="IPR023827">
    <property type="entry name" value="Peptidase_S8_Asp-AS"/>
</dbReference>
<evidence type="ECO:0000259" key="15">
    <source>
        <dbReference type="Pfam" id="PF05922"/>
    </source>
</evidence>
<evidence type="ECO:0000259" key="14">
    <source>
        <dbReference type="Pfam" id="PF02225"/>
    </source>
</evidence>
<dbReference type="InterPro" id="IPR037045">
    <property type="entry name" value="S8pro/Inhibitor_I9_sf"/>
</dbReference>
<dbReference type="PROSITE" id="PS00138">
    <property type="entry name" value="SUBTILASE_SER"/>
    <property type="match status" value="1"/>
</dbReference>
<dbReference type="InterPro" id="IPR050131">
    <property type="entry name" value="Peptidase_S8_subtilisin-like"/>
</dbReference>
<dbReference type="EMBL" id="PYAT01000004">
    <property type="protein sequence ID" value="PSL40681.1"/>
    <property type="molecule type" value="Genomic_DNA"/>
</dbReference>
<evidence type="ECO:0000259" key="13">
    <source>
        <dbReference type="Pfam" id="PF00082"/>
    </source>
</evidence>
<dbReference type="SUPFAM" id="SSF52025">
    <property type="entry name" value="PA domain"/>
    <property type="match status" value="1"/>
</dbReference>
<dbReference type="Gene3D" id="3.40.50.200">
    <property type="entry name" value="Peptidase S8/S53 domain"/>
    <property type="match status" value="1"/>
</dbReference>
<dbReference type="InterPro" id="IPR010259">
    <property type="entry name" value="S8pro/Inhibitor_I9"/>
</dbReference>
<evidence type="ECO:0000256" key="5">
    <source>
        <dbReference type="ARBA" id="ARBA00022729"/>
    </source>
</evidence>
<evidence type="ECO:0000256" key="11">
    <source>
        <dbReference type="SAM" id="MobiDB-lite"/>
    </source>
</evidence>
<feature type="compositionally biased region" description="Basic and acidic residues" evidence="11">
    <location>
        <begin position="241"/>
        <end position="254"/>
    </location>
</feature>
<dbReference type="InterPro" id="IPR046450">
    <property type="entry name" value="PA_dom_sf"/>
</dbReference>
<organism evidence="16 17">
    <name type="scientific">Planomicrobium soli</name>
    <dbReference type="NCBI Taxonomy" id="1176648"/>
    <lineage>
        <taxon>Bacteria</taxon>
        <taxon>Bacillati</taxon>
        <taxon>Bacillota</taxon>
        <taxon>Bacilli</taxon>
        <taxon>Bacillales</taxon>
        <taxon>Caryophanaceae</taxon>
        <taxon>Planomicrobium</taxon>
    </lineage>
</organism>
<dbReference type="SUPFAM" id="SSF52743">
    <property type="entry name" value="Subtilisin-like"/>
    <property type="match status" value="1"/>
</dbReference>
<dbReference type="InterPro" id="IPR036852">
    <property type="entry name" value="Peptidase_S8/S53_dom_sf"/>
</dbReference>
<gene>
    <name evidence="16" type="ORF">B0H99_104143</name>
</gene>
<reference evidence="16 17" key="1">
    <citation type="submission" date="2018-03" db="EMBL/GenBank/DDBJ databases">
        <title>Genomic Encyclopedia of Type Strains, Phase III (KMG-III): the genomes of soil and plant-associated and newly described type strains.</title>
        <authorList>
            <person name="Whitman W."/>
        </authorList>
    </citation>
    <scope>NUCLEOTIDE SEQUENCE [LARGE SCALE GENOMIC DNA]</scope>
    <source>
        <strain evidence="16 17">CGMCC 1.12259</strain>
    </source>
</reference>
<dbReference type="Gene3D" id="3.50.30.30">
    <property type="match status" value="1"/>
</dbReference>
<keyword evidence="5 12" id="KW-0732">Signal</keyword>
<keyword evidence="6 9" id="KW-0378">Hydrolase</keyword>
<dbReference type="CDD" id="cd02133">
    <property type="entry name" value="PA_C5a_like"/>
    <property type="match status" value="1"/>
</dbReference>
<dbReference type="InterPro" id="IPR003137">
    <property type="entry name" value="PA_domain"/>
</dbReference>
<dbReference type="PROSITE" id="PS00137">
    <property type="entry name" value="SUBTILASE_HIS"/>
    <property type="match status" value="1"/>
</dbReference>
<protein>
    <submittedName>
        <fullName evidence="16">Peptidase inhibitor I9</fullName>
    </submittedName>
</protein>
<dbReference type="InterPro" id="IPR015500">
    <property type="entry name" value="Peptidase_S8_subtilisin-rel"/>
</dbReference>
<dbReference type="InterPro" id="IPR034213">
    <property type="entry name" value="S8_Vpr-like"/>
</dbReference>
<evidence type="ECO:0000256" key="8">
    <source>
        <dbReference type="PIRSR" id="PIRSR615500-1"/>
    </source>
</evidence>
<feature type="region of interest" description="Disordered" evidence="11">
    <location>
        <begin position="541"/>
        <end position="560"/>
    </location>
</feature>
<dbReference type="Pfam" id="PF02225">
    <property type="entry name" value="PA"/>
    <property type="match status" value="1"/>
</dbReference>
<feature type="active site" description="Charge relay system" evidence="8 9">
    <location>
        <position position="273"/>
    </location>
</feature>
<keyword evidence="17" id="KW-1185">Reference proteome</keyword>
<evidence type="ECO:0000256" key="12">
    <source>
        <dbReference type="SAM" id="SignalP"/>
    </source>
</evidence>
<feature type="active site" description="Charge relay system" evidence="8 9">
    <location>
        <position position="599"/>
    </location>
</feature>
<name>A0A2P8H383_9BACL</name>
<evidence type="ECO:0000256" key="4">
    <source>
        <dbReference type="ARBA" id="ARBA00022670"/>
    </source>
</evidence>
<dbReference type="PROSITE" id="PS51892">
    <property type="entry name" value="SUBTILASE"/>
    <property type="match status" value="1"/>
</dbReference>
<dbReference type="PRINTS" id="PR00723">
    <property type="entry name" value="SUBTILISIN"/>
</dbReference>
<dbReference type="Pfam" id="PF00082">
    <property type="entry name" value="Peptidase_S8"/>
    <property type="match status" value="1"/>
</dbReference>
<feature type="domain" description="Inhibitor I9" evidence="15">
    <location>
        <begin position="71"/>
        <end position="165"/>
    </location>
</feature>
<evidence type="ECO:0000313" key="17">
    <source>
        <dbReference type="Proteomes" id="UP000242682"/>
    </source>
</evidence>
<dbReference type="InterPro" id="IPR000209">
    <property type="entry name" value="Peptidase_S8/S53_dom"/>
</dbReference>
<dbReference type="Gene3D" id="3.30.70.80">
    <property type="entry name" value="Peptidase S8 propeptide/proteinase inhibitor I9"/>
    <property type="match status" value="1"/>
</dbReference>
<dbReference type="AlphaFoldDB" id="A0A2P8H383"/>
<dbReference type="CDD" id="cd07474">
    <property type="entry name" value="Peptidases_S8_subtilisin_Vpr-like"/>
    <property type="match status" value="1"/>
</dbReference>
<dbReference type="RefSeq" id="WP_106532898.1">
    <property type="nucleotide sequence ID" value="NZ_PYAT01000004.1"/>
</dbReference>
<evidence type="ECO:0000313" key="16">
    <source>
        <dbReference type="EMBL" id="PSL40681.1"/>
    </source>
</evidence>
<evidence type="ECO:0000256" key="7">
    <source>
        <dbReference type="ARBA" id="ARBA00022825"/>
    </source>
</evidence>
<dbReference type="Pfam" id="PF05922">
    <property type="entry name" value="Inhibitor_I9"/>
    <property type="match status" value="1"/>
</dbReference>
<feature type="domain" description="Peptidase S8/S53" evidence="13">
    <location>
        <begin position="202"/>
        <end position="648"/>
    </location>
</feature>
<dbReference type="PANTHER" id="PTHR43806:SF65">
    <property type="entry name" value="SERINE PROTEASE APRX"/>
    <property type="match status" value="1"/>
</dbReference>
<dbReference type="InterPro" id="IPR022398">
    <property type="entry name" value="Peptidase_S8_His-AS"/>
</dbReference>
<dbReference type="GO" id="GO:0004252">
    <property type="term" value="F:serine-type endopeptidase activity"/>
    <property type="evidence" value="ECO:0007669"/>
    <property type="project" value="UniProtKB-UniRule"/>
</dbReference>
<comment type="similarity">
    <text evidence="1 9 10">Belongs to the peptidase S8 family.</text>
</comment>
<dbReference type="Proteomes" id="UP000242682">
    <property type="component" value="Unassembled WGS sequence"/>
</dbReference>
<keyword evidence="7 9" id="KW-0720">Serine protease</keyword>
<keyword evidence="2" id="KW-0134">Cell wall</keyword>
<dbReference type="PROSITE" id="PS00136">
    <property type="entry name" value="SUBTILASE_ASP"/>
    <property type="match status" value="1"/>
</dbReference>